<evidence type="ECO:0000313" key="2">
    <source>
        <dbReference type="EMBL" id="RYV49290.1"/>
    </source>
</evidence>
<dbReference type="InterPro" id="IPR009057">
    <property type="entry name" value="Homeodomain-like_sf"/>
</dbReference>
<keyword evidence="3" id="KW-1185">Reference proteome</keyword>
<dbReference type="InterPro" id="IPR047655">
    <property type="entry name" value="Transpos_IS630-like"/>
</dbReference>
<dbReference type="PANTHER" id="PTHR30347">
    <property type="entry name" value="POTASSIUM CHANNEL RELATED"/>
    <property type="match status" value="1"/>
</dbReference>
<accession>A0A4Q5MUW5</accession>
<feature type="domain" description="Tc1-like transposase DDE" evidence="1">
    <location>
        <begin position="179"/>
        <end position="323"/>
    </location>
</feature>
<dbReference type="Pfam" id="PF13565">
    <property type="entry name" value="HTH_32"/>
    <property type="match status" value="1"/>
</dbReference>
<comment type="caution">
    <text evidence="2">The sequence shown here is derived from an EMBL/GenBank/DDBJ whole genome shotgun (WGS) entry which is preliminary data.</text>
</comment>
<dbReference type="RefSeq" id="WP_130104355.1">
    <property type="nucleotide sequence ID" value="NZ_SDWW01000121.1"/>
</dbReference>
<dbReference type="EMBL" id="SDWW01000121">
    <property type="protein sequence ID" value="RYV49290.1"/>
    <property type="molecule type" value="Genomic_DNA"/>
</dbReference>
<gene>
    <name evidence="2" type="ORF">EUA98_19600</name>
</gene>
<dbReference type="Pfam" id="PF13358">
    <property type="entry name" value="DDE_3"/>
    <property type="match status" value="1"/>
</dbReference>
<dbReference type="Gene3D" id="3.30.420.10">
    <property type="entry name" value="Ribonuclease H-like superfamily/Ribonuclease H"/>
    <property type="match status" value="1"/>
</dbReference>
<proteinExistence type="predicted"/>
<dbReference type="SUPFAM" id="SSF46689">
    <property type="entry name" value="Homeodomain-like"/>
    <property type="match status" value="1"/>
</dbReference>
<dbReference type="NCBIfam" id="NF033545">
    <property type="entry name" value="transpos_IS630"/>
    <property type="match status" value="1"/>
</dbReference>
<dbReference type="PANTHER" id="PTHR30347:SF1">
    <property type="entry name" value="MECHANOSENSITIVE CHANNEL MSCK"/>
    <property type="match status" value="1"/>
</dbReference>
<name>A0A4Q5MUW5_9MICO</name>
<reference evidence="2 3" key="1">
    <citation type="submission" date="2019-01" db="EMBL/GenBank/DDBJ databases">
        <title>Novel species of Cellulomonas.</title>
        <authorList>
            <person name="Liu Q."/>
            <person name="Xin Y.-H."/>
        </authorList>
    </citation>
    <scope>NUCLEOTIDE SEQUENCE [LARGE SCALE GENOMIC DNA]</scope>
    <source>
        <strain evidence="2 3">HLT2-17</strain>
    </source>
</reference>
<organism evidence="2 3">
    <name type="scientific">Pengzhenrongella frigida</name>
    <dbReference type="NCBI Taxonomy" id="1259133"/>
    <lineage>
        <taxon>Bacteria</taxon>
        <taxon>Bacillati</taxon>
        <taxon>Actinomycetota</taxon>
        <taxon>Actinomycetes</taxon>
        <taxon>Micrococcales</taxon>
        <taxon>Pengzhenrongella</taxon>
    </lineage>
</organism>
<dbReference type="InterPro" id="IPR052702">
    <property type="entry name" value="MscS-like_channel"/>
</dbReference>
<dbReference type="SUPFAM" id="SSF53098">
    <property type="entry name" value="Ribonuclease H-like"/>
    <property type="match status" value="1"/>
</dbReference>
<dbReference type="GO" id="GO:0003676">
    <property type="term" value="F:nucleic acid binding"/>
    <property type="evidence" value="ECO:0007669"/>
    <property type="project" value="InterPro"/>
</dbReference>
<evidence type="ECO:0000313" key="3">
    <source>
        <dbReference type="Proteomes" id="UP000293764"/>
    </source>
</evidence>
<dbReference type="OrthoDB" id="2375382at2"/>
<dbReference type="Proteomes" id="UP000293764">
    <property type="component" value="Unassembled WGS sequence"/>
</dbReference>
<dbReference type="InterPro" id="IPR036397">
    <property type="entry name" value="RNaseH_sf"/>
</dbReference>
<evidence type="ECO:0000259" key="1">
    <source>
        <dbReference type="Pfam" id="PF13358"/>
    </source>
</evidence>
<sequence length="370" mass="41304">MPNRVRVLAVSDADRAELARRVRAKGLPAREVERARIVLLAADGVPGKQIAARVGCAEPTVVMWRSRFAERGLAGLADAPRSGKPATIPQAVRDEILSITLTEPPVDLGITHWSSRLLADRLRRDGKPVSHATVARVWKHFGIQPHRFGTFKFSTDPELEAKVRDIVGLYLDPPDKAVVLCVDEKSQIQALDRTAPMLPVRPGLPATRTHDYVRHGTTTLFAALEVATGKVTDACYDRHRHEEFLRFLKQVAKAYPRVKLHVVADNYATHKHPAVKAWLARNPRITMHFTPTSGSWMNLVEVFFGIITRQAIRRGTFTSVADLQAAIGTYIDAWNERCEPFHWVKDADTILAKATRPKPTNTQDASVTRH</sequence>
<dbReference type="AlphaFoldDB" id="A0A4Q5MUW5"/>
<protein>
    <submittedName>
        <fullName evidence="2">IS630 family transposase</fullName>
    </submittedName>
</protein>
<dbReference type="InterPro" id="IPR012337">
    <property type="entry name" value="RNaseH-like_sf"/>
</dbReference>
<dbReference type="InterPro" id="IPR038717">
    <property type="entry name" value="Tc1-like_DDE_dom"/>
</dbReference>